<dbReference type="EMBL" id="CAJNOC010002908">
    <property type="protein sequence ID" value="CAF0957481.1"/>
    <property type="molecule type" value="Genomic_DNA"/>
</dbReference>
<comment type="caution">
    <text evidence="2">The sequence shown here is derived from an EMBL/GenBank/DDBJ whole genome shotgun (WGS) entry which is preliminary data.</text>
</comment>
<keyword evidence="1" id="KW-0472">Membrane</keyword>
<protein>
    <submittedName>
        <fullName evidence="2">Uncharacterized protein</fullName>
    </submittedName>
</protein>
<accession>A0A814DUL1</accession>
<feature type="transmembrane region" description="Helical" evidence="1">
    <location>
        <begin position="6"/>
        <end position="23"/>
    </location>
</feature>
<evidence type="ECO:0000256" key="1">
    <source>
        <dbReference type="SAM" id="Phobius"/>
    </source>
</evidence>
<dbReference type="OrthoDB" id="9977152at2759"/>
<evidence type="ECO:0000313" key="3">
    <source>
        <dbReference type="Proteomes" id="UP000663879"/>
    </source>
</evidence>
<organism evidence="2 3">
    <name type="scientific">Brachionus calyciflorus</name>
    <dbReference type="NCBI Taxonomy" id="104777"/>
    <lineage>
        <taxon>Eukaryota</taxon>
        <taxon>Metazoa</taxon>
        <taxon>Spiralia</taxon>
        <taxon>Gnathifera</taxon>
        <taxon>Rotifera</taxon>
        <taxon>Eurotatoria</taxon>
        <taxon>Monogononta</taxon>
        <taxon>Pseudotrocha</taxon>
        <taxon>Ploima</taxon>
        <taxon>Brachionidae</taxon>
        <taxon>Brachionus</taxon>
    </lineage>
</organism>
<keyword evidence="1" id="KW-1133">Transmembrane helix</keyword>
<reference evidence="2" key="1">
    <citation type="submission" date="2021-02" db="EMBL/GenBank/DDBJ databases">
        <authorList>
            <person name="Nowell W R."/>
        </authorList>
    </citation>
    <scope>NUCLEOTIDE SEQUENCE</scope>
    <source>
        <strain evidence="2">Ploen Becks lab</strain>
    </source>
</reference>
<dbReference type="Proteomes" id="UP000663879">
    <property type="component" value="Unassembled WGS sequence"/>
</dbReference>
<evidence type="ECO:0000313" key="2">
    <source>
        <dbReference type="EMBL" id="CAF0957481.1"/>
    </source>
</evidence>
<proteinExistence type="predicted"/>
<sequence>MNKNIFIILTILVLLLIFVLKLYKDRNNLILPAINYPSSTNYKYNIYDDPNELVLKYVNLPYDYGYGSNSIPLAVSALLTKGPILELGTGRFSTPLFHKISSDYDRFLISVDTDPKWVQQFVFYNLTKNHRIYHISDYPSMDRIPGQENTKWGLVLVDHTDGNFRHPRAKNYAQSSEIVIVHDAEKQVENFYKYEENKLRQNFKYACKFSVFTSAQKNSYISTLIMSNYIDLSVMEEIFNKIKTDFGHVSCDLSY</sequence>
<keyword evidence="3" id="KW-1185">Reference proteome</keyword>
<keyword evidence="1" id="KW-0812">Transmembrane</keyword>
<name>A0A814DUL1_9BILA</name>
<dbReference type="AlphaFoldDB" id="A0A814DUL1"/>
<gene>
    <name evidence="2" type="ORF">OXX778_LOCUS14270</name>
</gene>